<feature type="transmembrane region" description="Helical" evidence="1">
    <location>
        <begin position="85"/>
        <end position="107"/>
    </location>
</feature>
<keyword evidence="1" id="KW-1133">Transmembrane helix</keyword>
<dbReference type="InterPro" id="IPR032834">
    <property type="entry name" value="NatK-like_C"/>
</dbReference>
<dbReference type="AlphaFoldDB" id="A0A930RCX0"/>
<evidence type="ECO:0000313" key="4">
    <source>
        <dbReference type="Proteomes" id="UP000721045"/>
    </source>
</evidence>
<accession>A0A930RCX0</accession>
<dbReference type="PANTHER" id="PTHR40448:SF1">
    <property type="entry name" value="TWO-COMPONENT SENSOR HISTIDINE KINASE"/>
    <property type="match status" value="1"/>
</dbReference>
<gene>
    <name evidence="3" type="ORF">HXO88_02975</name>
</gene>
<dbReference type="InterPro" id="IPR036890">
    <property type="entry name" value="HATPase_C_sf"/>
</dbReference>
<feature type="transmembrane region" description="Helical" evidence="1">
    <location>
        <begin position="31"/>
        <end position="49"/>
    </location>
</feature>
<feature type="transmembrane region" description="Helical" evidence="1">
    <location>
        <begin position="6"/>
        <end position="24"/>
    </location>
</feature>
<feature type="transmembrane region" description="Helical" evidence="1">
    <location>
        <begin position="157"/>
        <end position="176"/>
    </location>
</feature>
<reference evidence="3" key="1">
    <citation type="submission" date="2020-04" db="EMBL/GenBank/DDBJ databases">
        <title>Deep metagenomics examines the oral microbiome during advanced dental caries in children, revealing novel taxa and co-occurrences with host molecules.</title>
        <authorList>
            <person name="Baker J.L."/>
            <person name="Morton J.T."/>
            <person name="Dinis M."/>
            <person name="Alvarez R."/>
            <person name="Tran N.C."/>
            <person name="Knight R."/>
            <person name="Edlund A."/>
        </authorList>
    </citation>
    <scope>NUCLEOTIDE SEQUENCE</scope>
    <source>
        <strain evidence="3">JCVI_23_bin.22</strain>
    </source>
</reference>
<dbReference type="GO" id="GO:0042802">
    <property type="term" value="F:identical protein binding"/>
    <property type="evidence" value="ECO:0007669"/>
    <property type="project" value="TreeGrafter"/>
</dbReference>
<proteinExistence type="predicted"/>
<name>A0A930RCX0_STRIT</name>
<dbReference type="SUPFAM" id="SSF55874">
    <property type="entry name" value="ATPase domain of HSP90 chaperone/DNA topoisomerase II/histidine kinase"/>
    <property type="match status" value="1"/>
</dbReference>
<dbReference type="RefSeq" id="WP_003073361.1">
    <property type="nucleotide sequence ID" value="NZ_BHYT01000010.1"/>
</dbReference>
<feature type="transmembrane region" description="Helical" evidence="1">
    <location>
        <begin position="113"/>
        <end position="136"/>
    </location>
</feature>
<evidence type="ECO:0000313" key="3">
    <source>
        <dbReference type="EMBL" id="MBF1712693.1"/>
    </source>
</evidence>
<comment type="caution">
    <text evidence="3">The sequence shown here is derived from an EMBL/GenBank/DDBJ whole genome shotgun (WGS) entry which is preliminary data.</text>
</comment>
<dbReference type="Gene3D" id="3.30.565.10">
    <property type="entry name" value="Histidine kinase-like ATPase, C-terminal domain"/>
    <property type="match status" value="1"/>
</dbReference>
<feature type="transmembrane region" description="Helical" evidence="1">
    <location>
        <begin position="188"/>
        <end position="206"/>
    </location>
</feature>
<feature type="transmembrane region" description="Helical" evidence="1">
    <location>
        <begin position="55"/>
        <end position="73"/>
    </location>
</feature>
<feature type="domain" description="Sensor histidine kinase NatK-like C-terminal" evidence="2">
    <location>
        <begin position="336"/>
        <end position="433"/>
    </location>
</feature>
<sequence>MYILLQLFVIISEMACVPILYSLISGKEFNILTYISIILGNFIIGILLMSIPENFINYLIHPIYFIVISWILGKEGSTTLKIFYALFPITLINILHRLIGIFILPLFGVSVNILNASLLGNRLLSIFTSVIAFVFLKGNQYQFHSLADQSINYKDKRILVITNVSMVLYYIILQLLAYIEYTKFTTTLFVREALVIIYLVFFLIITNRLDLHLRERIQSDLMLQKDLQLKNLENYSHHIEELYTEVRSFRHDYANILTTLKLGIEQNDIDIVKNVYHSVLKDSNKRFRNPKYDIGRLVHIKNDALKSLLAAKFAQAQEHNVSVSLEVPEDICPQGMELVDFITIVSILCDNAIEAAAPTMTIAYVLSGNKQVFSIENAIKEEHIDMSYIFDAGVSSKGSGRGIGLSNVLAILDRYPNVSLASTSQNHCFQHILEIHLN</sequence>
<keyword evidence="1" id="KW-0472">Membrane</keyword>
<dbReference type="Proteomes" id="UP000721045">
    <property type="component" value="Unassembled WGS sequence"/>
</dbReference>
<evidence type="ECO:0000256" key="1">
    <source>
        <dbReference type="SAM" id="Phobius"/>
    </source>
</evidence>
<dbReference type="EMBL" id="JABZYP010000007">
    <property type="protein sequence ID" value="MBF1712693.1"/>
    <property type="molecule type" value="Genomic_DNA"/>
</dbReference>
<protein>
    <submittedName>
        <fullName evidence="3">GHKL domain-containing protein</fullName>
    </submittedName>
</protein>
<keyword evidence="1" id="KW-0812">Transmembrane</keyword>
<organism evidence="3 4">
    <name type="scientific">Streptococcus intermedius</name>
    <dbReference type="NCBI Taxonomy" id="1338"/>
    <lineage>
        <taxon>Bacteria</taxon>
        <taxon>Bacillati</taxon>
        <taxon>Bacillota</taxon>
        <taxon>Bacilli</taxon>
        <taxon>Lactobacillales</taxon>
        <taxon>Streptococcaceae</taxon>
        <taxon>Streptococcus</taxon>
        <taxon>Streptococcus anginosus group</taxon>
    </lineage>
</organism>
<dbReference type="Pfam" id="PF14501">
    <property type="entry name" value="HATPase_c_5"/>
    <property type="match status" value="1"/>
</dbReference>
<dbReference type="PANTHER" id="PTHR40448">
    <property type="entry name" value="TWO-COMPONENT SENSOR HISTIDINE KINASE"/>
    <property type="match status" value="1"/>
</dbReference>
<evidence type="ECO:0000259" key="2">
    <source>
        <dbReference type="Pfam" id="PF14501"/>
    </source>
</evidence>